<feature type="signal peptide" evidence="1">
    <location>
        <begin position="1"/>
        <end position="18"/>
    </location>
</feature>
<dbReference type="RefSeq" id="WP_109713669.1">
    <property type="nucleotide sequence ID" value="NZ_PPED02000004.1"/>
</dbReference>
<reference evidence="2 3" key="1">
    <citation type="submission" date="2018-04" db="EMBL/GenBank/DDBJ databases">
        <title>Draft Genome Sequence of Phosphate-Solubilizing Chryseobacterium sp. ISE14 that is a Biocontrol and Plant Growth-Promoting Rhizobacterium Isolated from Cucumber.</title>
        <authorList>
            <person name="Jeong J.-J."/>
            <person name="Sang M.K."/>
            <person name="Choi I.-G."/>
            <person name="Kim K.D."/>
        </authorList>
    </citation>
    <scope>NUCLEOTIDE SEQUENCE [LARGE SCALE GENOMIC DNA]</scope>
    <source>
        <strain evidence="2 3">ISE14</strain>
    </source>
</reference>
<sequence length="381" mass="42134">MKKLYTFLLALTTAVVFAQIPQGFTYQAIAFNAAGSPVANGNVSVRISILNNAVSGTNLYTETHSKTTNSKGLINLNIGQGTPVSGTFSGINWAVNSKFIKVEIDPAGGTNYTSVGTNQLMSVPYAMTASKIDVSSTGSSIGEDITESKSSNYFFTDKYDGKVYVLNSKTGLWSPQAYNVTYTNNNTTPEVISKSGNVYFTDRYDGKVYIYSARTGAWTSQAFSDGYINNNNTSPSLTTITNGSSLFIDKYDHKVYVFNYTTGTWSSQDFNIGYTNNNITPTVNASGSNFVFVDKYEHKVNVYNTKTMEWKSQEFNITYYNNNLSAPDVSSSNGNFSFADRYDRKVYVFNSKTGNWTSQQYNVGYYNNNYSTPGILWSETN</sequence>
<dbReference type="AlphaFoldDB" id="A0A316X619"/>
<dbReference type="Gene3D" id="2.130.10.10">
    <property type="entry name" value="YVTN repeat-like/Quinoprotein amine dehydrogenase"/>
    <property type="match status" value="1"/>
</dbReference>
<feature type="chain" id="PRO_5016255245" description="Bulb-type lectin domain-containing protein" evidence="1">
    <location>
        <begin position="19"/>
        <end position="381"/>
    </location>
</feature>
<dbReference type="SUPFAM" id="SSF75011">
    <property type="entry name" value="3-carboxy-cis,cis-mucoante lactonizing enzyme"/>
    <property type="match status" value="1"/>
</dbReference>
<dbReference type="OrthoDB" id="9765957at2"/>
<accession>A0A316X619</accession>
<evidence type="ECO:0000313" key="2">
    <source>
        <dbReference type="EMBL" id="PWN68669.1"/>
    </source>
</evidence>
<keyword evidence="1" id="KW-0732">Signal</keyword>
<comment type="caution">
    <text evidence="2">The sequence shown here is derived from an EMBL/GenBank/DDBJ whole genome shotgun (WGS) entry which is preliminary data.</text>
</comment>
<organism evidence="2 3">
    <name type="scientific">Chryseobacterium phosphatilyticum</name>
    <dbReference type="NCBI Taxonomy" id="475075"/>
    <lineage>
        <taxon>Bacteria</taxon>
        <taxon>Pseudomonadati</taxon>
        <taxon>Bacteroidota</taxon>
        <taxon>Flavobacteriia</taxon>
        <taxon>Flavobacteriales</taxon>
        <taxon>Weeksellaceae</taxon>
        <taxon>Chryseobacterium group</taxon>
        <taxon>Chryseobacterium</taxon>
    </lineage>
</organism>
<name>A0A316X619_9FLAO</name>
<dbReference type="EMBL" id="PPED02000004">
    <property type="protein sequence ID" value="PWN68669.1"/>
    <property type="molecule type" value="Genomic_DNA"/>
</dbReference>
<evidence type="ECO:0000256" key="1">
    <source>
        <dbReference type="SAM" id="SignalP"/>
    </source>
</evidence>
<evidence type="ECO:0000313" key="3">
    <source>
        <dbReference type="Proteomes" id="UP000236594"/>
    </source>
</evidence>
<gene>
    <name evidence="2" type="ORF">C1631_018510</name>
</gene>
<dbReference type="InterPro" id="IPR015943">
    <property type="entry name" value="WD40/YVTN_repeat-like_dom_sf"/>
</dbReference>
<dbReference type="Proteomes" id="UP000236594">
    <property type="component" value="Unassembled WGS sequence"/>
</dbReference>
<evidence type="ECO:0008006" key="4">
    <source>
        <dbReference type="Google" id="ProtNLM"/>
    </source>
</evidence>
<keyword evidence="3" id="KW-1185">Reference proteome</keyword>
<protein>
    <recommendedName>
        <fullName evidence="4">Bulb-type lectin domain-containing protein</fullName>
    </recommendedName>
</protein>
<proteinExistence type="predicted"/>